<evidence type="ECO:0000256" key="1">
    <source>
        <dbReference type="SAM" id="Phobius"/>
    </source>
</evidence>
<feature type="transmembrane region" description="Helical" evidence="1">
    <location>
        <begin position="147"/>
        <end position="170"/>
    </location>
</feature>
<dbReference type="Proteomes" id="UP000323274">
    <property type="component" value="Unassembled WGS sequence"/>
</dbReference>
<dbReference type="RefSeq" id="WP_004905062.1">
    <property type="nucleotide sequence ID" value="NZ_BJJW01000015.1"/>
</dbReference>
<dbReference type="Pfam" id="PF06210">
    <property type="entry name" value="DUF1003"/>
    <property type="match status" value="1"/>
</dbReference>
<evidence type="ECO:0000313" key="2">
    <source>
        <dbReference type="EMBL" id="GDZ84556.1"/>
    </source>
</evidence>
<sequence>MKDRNDIFQCLVDHADKDIVAGVLVGELDGTLQHTIRRDFPEVRPNDFICFDHLLAYRLAKIDKMIADNGQSSQRINHKLAHILTDKSFKVINVKKYQRDSYTFGQRIADDVARFGGSWGFIILSVLTMIIWIMINGLHIFHVNFDPYPFILLNLFLSMIAALQAPLIMMSQNRSSDYDRLHADNDFHVNLKTEEEMRLLHAKIDRLLKKDNPDLLALQKLQTTMLGEVQQQLIAINQQQKADRQ</sequence>
<organism evidence="2 3">
    <name type="scientific">Leuconostoc citreum</name>
    <dbReference type="NCBI Taxonomy" id="33964"/>
    <lineage>
        <taxon>Bacteria</taxon>
        <taxon>Bacillati</taxon>
        <taxon>Bacillota</taxon>
        <taxon>Bacilli</taxon>
        <taxon>Lactobacillales</taxon>
        <taxon>Lactobacillaceae</taxon>
        <taxon>Leuconostoc</taxon>
    </lineage>
</organism>
<protein>
    <submittedName>
        <fullName evidence="2">Membrane protein</fullName>
    </submittedName>
</protein>
<dbReference type="PANTHER" id="PTHR41386:SF1">
    <property type="entry name" value="MEMBRANE PROTEIN"/>
    <property type="match status" value="1"/>
</dbReference>
<reference evidence="2 3" key="1">
    <citation type="submission" date="2019-04" db="EMBL/GenBank/DDBJ databases">
        <title>A pseudo-fructophilic Leuconostoc citreum strain F192-5 isolated from peel of satsuma mandarin: the first report for isolation and characterization of strain-dependent fructophilic-like characteristics.</title>
        <authorList>
            <person name="Maeno S."/>
            <person name="Tanizawa Y."/>
            <person name="Kajikawa A."/>
            <person name="Kanesaki Y."/>
            <person name="Kubota E."/>
            <person name="Arita M."/>
            <person name="Leon D."/>
            <person name="Endo A."/>
        </authorList>
    </citation>
    <scope>NUCLEOTIDE SEQUENCE [LARGE SCALE GENOMIC DNA]</scope>
    <source>
        <strain evidence="2 3">F192-5</strain>
    </source>
</reference>
<keyword evidence="1" id="KW-1133">Transmembrane helix</keyword>
<dbReference type="EMBL" id="BJJW01000015">
    <property type="protein sequence ID" value="GDZ84556.1"/>
    <property type="molecule type" value="Genomic_DNA"/>
</dbReference>
<gene>
    <name evidence="2" type="ORF">LCIT_17980</name>
</gene>
<comment type="caution">
    <text evidence="2">The sequence shown here is derived from an EMBL/GenBank/DDBJ whole genome shotgun (WGS) entry which is preliminary data.</text>
</comment>
<keyword evidence="1" id="KW-0812">Transmembrane</keyword>
<proteinExistence type="predicted"/>
<keyword evidence="1" id="KW-0472">Membrane</keyword>
<accession>A0A5A5U3E0</accession>
<evidence type="ECO:0000313" key="3">
    <source>
        <dbReference type="Proteomes" id="UP000323274"/>
    </source>
</evidence>
<dbReference type="PANTHER" id="PTHR41386">
    <property type="entry name" value="INTEGRAL MEMBRANE PROTEIN-RELATED"/>
    <property type="match status" value="1"/>
</dbReference>
<dbReference type="InterPro" id="IPR010406">
    <property type="entry name" value="DUF1003"/>
</dbReference>
<name>A0A5A5U3E0_LEUCI</name>
<feature type="transmembrane region" description="Helical" evidence="1">
    <location>
        <begin position="115"/>
        <end position="135"/>
    </location>
</feature>
<dbReference type="AlphaFoldDB" id="A0A5A5U3E0"/>